<dbReference type="SMART" id="SM00066">
    <property type="entry name" value="GAL4"/>
    <property type="match status" value="1"/>
</dbReference>
<keyword evidence="4" id="KW-1185">Reference proteome</keyword>
<proteinExistence type="predicted"/>
<dbReference type="InterPro" id="IPR036864">
    <property type="entry name" value="Zn2-C6_fun-type_DNA-bd_sf"/>
</dbReference>
<dbReference type="AlphaFoldDB" id="A0A1G4JIK4"/>
<organism evidence="3 4">
    <name type="scientific">Lachancea nothofagi CBS 11611</name>
    <dbReference type="NCBI Taxonomy" id="1266666"/>
    <lineage>
        <taxon>Eukaryota</taxon>
        <taxon>Fungi</taxon>
        <taxon>Dikarya</taxon>
        <taxon>Ascomycota</taxon>
        <taxon>Saccharomycotina</taxon>
        <taxon>Saccharomycetes</taxon>
        <taxon>Saccharomycetales</taxon>
        <taxon>Saccharomycetaceae</taxon>
        <taxon>Lachancea</taxon>
    </lineage>
</organism>
<gene>
    <name evidence="3" type="ORF">LANO_0D08218G</name>
</gene>
<dbReference type="Pfam" id="PF00172">
    <property type="entry name" value="Zn_clus"/>
    <property type="match status" value="1"/>
</dbReference>
<dbReference type="Proteomes" id="UP000189911">
    <property type="component" value="Chromosome D"/>
</dbReference>
<dbReference type="PROSITE" id="PS50048">
    <property type="entry name" value="ZN2_CY6_FUNGAL_2"/>
    <property type="match status" value="1"/>
</dbReference>
<name>A0A1G4JIK4_9SACH</name>
<reference evidence="4" key="1">
    <citation type="submission" date="2016-03" db="EMBL/GenBank/DDBJ databases">
        <authorList>
            <person name="Devillers Hugo."/>
        </authorList>
    </citation>
    <scope>NUCLEOTIDE SEQUENCE [LARGE SCALE GENOMIC DNA]</scope>
</reference>
<protein>
    <submittedName>
        <fullName evidence="3">LANO_0D08218g1_1</fullName>
    </submittedName>
</protein>
<feature type="compositionally biased region" description="Basic and acidic residues" evidence="1">
    <location>
        <begin position="43"/>
        <end position="59"/>
    </location>
</feature>
<evidence type="ECO:0000256" key="1">
    <source>
        <dbReference type="SAM" id="MobiDB-lite"/>
    </source>
</evidence>
<feature type="domain" description="Zn(2)-C6 fungal-type" evidence="2">
    <location>
        <begin position="94"/>
        <end position="131"/>
    </location>
</feature>
<dbReference type="OrthoDB" id="416217at2759"/>
<feature type="compositionally biased region" description="Polar residues" evidence="1">
    <location>
        <begin position="18"/>
        <end position="42"/>
    </location>
</feature>
<dbReference type="GO" id="GO:0008270">
    <property type="term" value="F:zinc ion binding"/>
    <property type="evidence" value="ECO:0007669"/>
    <property type="project" value="InterPro"/>
</dbReference>
<evidence type="ECO:0000313" key="3">
    <source>
        <dbReference type="EMBL" id="SCU90285.1"/>
    </source>
</evidence>
<feature type="region of interest" description="Disordered" evidence="1">
    <location>
        <begin position="18"/>
        <end position="91"/>
    </location>
</feature>
<feature type="compositionally biased region" description="Polar residues" evidence="1">
    <location>
        <begin position="61"/>
        <end position="78"/>
    </location>
</feature>
<evidence type="ECO:0000313" key="4">
    <source>
        <dbReference type="Proteomes" id="UP000189911"/>
    </source>
</evidence>
<dbReference type="InterPro" id="IPR052400">
    <property type="entry name" value="Zn2-C6_fungal_TF"/>
</dbReference>
<dbReference type="SUPFAM" id="SSF57701">
    <property type="entry name" value="Zn2/Cys6 DNA-binding domain"/>
    <property type="match status" value="1"/>
</dbReference>
<dbReference type="GO" id="GO:0000981">
    <property type="term" value="F:DNA-binding transcription factor activity, RNA polymerase II-specific"/>
    <property type="evidence" value="ECO:0007669"/>
    <property type="project" value="InterPro"/>
</dbReference>
<feature type="compositionally biased region" description="Basic residues" evidence="1">
    <location>
        <begin position="79"/>
        <end position="91"/>
    </location>
</feature>
<dbReference type="Gene3D" id="4.10.240.10">
    <property type="entry name" value="Zn(2)-C6 fungal-type DNA-binding domain"/>
    <property type="match status" value="1"/>
</dbReference>
<evidence type="ECO:0000259" key="2">
    <source>
        <dbReference type="PROSITE" id="PS50048"/>
    </source>
</evidence>
<dbReference type="PANTHER" id="PTHR47657:SF7">
    <property type="entry name" value="STEROL REGULATORY ELEMENT-BINDING PROTEIN ECM22"/>
    <property type="match status" value="1"/>
</dbReference>
<accession>A0A1G4JIK4</accession>
<dbReference type="InterPro" id="IPR001138">
    <property type="entry name" value="Zn2Cys6_DnaBD"/>
</dbReference>
<dbReference type="EMBL" id="LT598448">
    <property type="protein sequence ID" value="SCU90285.1"/>
    <property type="molecule type" value="Genomic_DNA"/>
</dbReference>
<dbReference type="PANTHER" id="PTHR47657">
    <property type="entry name" value="STEROL REGULATORY ELEMENT-BINDING PROTEIN ECM22"/>
    <property type="match status" value="1"/>
</dbReference>
<dbReference type="CDD" id="cd00067">
    <property type="entry name" value="GAL4"/>
    <property type="match status" value="1"/>
</dbReference>
<sequence>MLGKYFLVDLNSISSLKNGRSNSCSSTMSSGAPGNDSFASHGQSKDHTRSHSNSDRESYGSELSNSTTPGATENTYSQSRRRVTRRKHRNSRLGCSECKRRRIKCDETLPECRNCVGRQKKGGHGNKQCSYLSLNEDDIESFNIQKEQNRLSEMESMSRTNSERSLTEDEPSEIVMIAHDRVELPESVWTSVAGMESLRVPKVLYLQLLLNANQDWNLSSKAFVALAIYGTINSVSRKIKISRKRSRVSTAQSLLCERSALQTIAVRYKGELLSFVRQIISMFLTSESAASNEFIGTRLLISNAALQFIQMYNNLQYDDSHYIAMVDMCMEIYRKNRPENVVRAVQFYWSCMPLYLSLLYHPAYSTDLLYEILEVLKDFEPFISASGDDHLELHYGELVDYVEYLVGLLPLASGVMPLPIDTLYDIYRRWILNVPPEAFCITGSMSGVQRVFYTFYHSIPAYLNNLFPAGCYLLSRPFYGPTSFYPFTLNAIFENLENELGPMAEFSIRLLSFMERRRYMLYNFFSVEDPLRETISKNRFESRRVRNLKEKFIVSLRNELISWDNYPDIVPFYEDEQETANGEVFLAVAREHAIPQLEMWRGIKSTFNQDIEEPKDLSDVTLIDSILTGMKSDDPFASVGRKTPLPMVSVEYSNDKGYHLTDRGMFDNDCDLSLFFEQKPPAFLSVFPTMEEVQKYKTDRNILMRDLNNNLIF</sequence>